<dbReference type="InterPro" id="IPR036986">
    <property type="entry name" value="S4_RNA-bd_sf"/>
</dbReference>
<evidence type="ECO:0000313" key="11">
    <source>
        <dbReference type="EMBL" id="GLS26109.1"/>
    </source>
</evidence>
<dbReference type="GO" id="GO:0000455">
    <property type="term" value="P:enzyme-directed rRNA pseudouridine synthesis"/>
    <property type="evidence" value="ECO:0007669"/>
    <property type="project" value="UniProtKB-ARBA"/>
</dbReference>
<dbReference type="InterPro" id="IPR018496">
    <property type="entry name" value="PsdUridine_synth_RsuA/RluB_CS"/>
</dbReference>
<dbReference type="AlphaFoldDB" id="A0AA37T5J8"/>
<dbReference type="PANTHER" id="PTHR47683">
    <property type="entry name" value="PSEUDOURIDINE SYNTHASE FAMILY PROTEIN-RELATED"/>
    <property type="match status" value="1"/>
</dbReference>
<dbReference type="InterPro" id="IPR042092">
    <property type="entry name" value="PsdUridine_s_RsuA/RluB/E/F_cat"/>
</dbReference>
<dbReference type="EC" id="5.4.99.-" evidence="8"/>
<keyword evidence="12" id="KW-1185">Reference proteome</keyword>
<dbReference type="CDD" id="cd00165">
    <property type="entry name" value="S4"/>
    <property type="match status" value="1"/>
</dbReference>
<dbReference type="Pfam" id="PF01479">
    <property type="entry name" value="S4"/>
    <property type="match status" value="1"/>
</dbReference>
<dbReference type="PROSITE" id="PS50889">
    <property type="entry name" value="S4"/>
    <property type="match status" value="1"/>
</dbReference>
<keyword evidence="2" id="KW-0698">rRNA processing</keyword>
<dbReference type="PANTHER" id="PTHR47683:SF3">
    <property type="entry name" value="RIBOSOMAL LARGE SUBUNIT PSEUDOURIDINE SYNTHASE B"/>
    <property type="match status" value="1"/>
</dbReference>
<dbReference type="FunFam" id="3.30.70.580:FF:000009">
    <property type="entry name" value="Pseudouridine synthase"/>
    <property type="match status" value="1"/>
</dbReference>
<dbReference type="RefSeq" id="WP_232593009.1">
    <property type="nucleotide sequence ID" value="NZ_BSPD01000039.1"/>
</dbReference>
<dbReference type="GO" id="GO:0003723">
    <property type="term" value="F:RNA binding"/>
    <property type="evidence" value="ECO:0007669"/>
    <property type="project" value="UniProtKB-KW"/>
</dbReference>
<dbReference type="NCBIfam" id="TIGR00093">
    <property type="entry name" value="pseudouridine synthase"/>
    <property type="match status" value="1"/>
</dbReference>
<dbReference type="SMART" id="SM00363">
    <property type="entry name" value="S4"/>
    <property type="match status" value="1"/>
</dbReference>
<dbReference type="InterPro" id="IPR000748">
    <property type="entry name" value="PsdUridine_synth_RsuA/RluB/E/F"/>
</dbReference>
<dbReference type="SUPFAM" id="SSF55174">
    <property type="entry name" value="Alpha-L RNA-binding motif"/>
    <property type="match status" value="1"/>
</dbReference>
<evidence type="ECO:0000259" key="10">
    <source>
        <dbReference type="SMART" id="SM00363"/>
    </source>
</evidence>
<protein>
    <recommendedName>
        <fullName evidence="8">Pseudouridine synthase</fullName>
        <ecNumber evidence="8">5.4.99.-</ecNumber>
    </recommendedName>
</protein>
<feature type="region of interest" description="Disordered" evidence="9">
    <location>
        <begin position="248"/>
        <end position="275"/>
    </location>
</feature>
<dbReference type="PROSITE" id="PS01149">
    <property type="entry name" value="PSI_RSU"/>
    <property type="match status" value="1"/>
</dbReference>
<evidence type="ECO:0000313" key="12">
    <source>
        <dbReference type="Proteomes" id="UP001156870"/>
    </source>
</evidence>
<dbReference type="Gene3D" id="3.30.70.1560">
    <property type="entry name" value="Alpha-L RNA-binding motif"/>
    <property type="match status" value="1"/>
</dbReference>
<evidence type="ECO:0000256" key="3">
    <source>
        <dbReference type="ARBA" id="ARBA00022884"/>
    </source>
</evidence>
<dbReference type="GO" id="GO:0160139">
    <property type="term" value="F:23S rRNA pseudouridine(2605) synthase activity"/>
    <property type="evidence" value="ECO:0007669"/>
    <property type="project" value="UniProtKB-EC"/>
</dbReference>
<evidence type="ECO:0000256" key="8">
    <source>
        <dbReference type="RuleBase" id="RU003887"/>
    </source>
</evidence>
<dbReference type="SUPFAM" id="SSF55120">
    <property type="entry name" value="Pseudouridine synthase"/>
    <property type="match status" value="1"/>
</dbReference>
<dbReference type="NCBIfam" id="NF007976">
    <property type="entry name" value="PRK10700.1"/>
    <property type="match status" value="1"/>
</dbReference>
<evidence type="ECO:0000256" key="4">
    <source>
        <dbReference type="ARBA" id="ARBA00023235"/>
    </source>
</evidence>
<dbReference type="InterPro" id="IPR020103">
    <property type="entry name" value="PsdUridine_synth_cat_dom_sf"/>
</dbReference>
<evidence type="ECO:0000256" key="1">
    <source>
        <dbReference type="ARBA" id="ARBA00008348"/>
    </source>
</evidence>
<dbReference type="EMBL" id="BSPD01000039">
    <property type="protein sequence ID" value="GLS26109.1"/>
    <property type="molecule type" value="Genomic_DNA"/>
</dbReference>
<dbReference type="FunFam" id="3.30.70.1560:FF:000001">
    <property type="entry name" value="Pseudouridine synthase"/>
    <property type="match status" value="1"/>
</dbReference>
<dbReference type="Pfam" id="PF00849">
    <property type="entry name" value="PseudoU_synth_2"/>
    <property type="match status" value="1"/>
</dbReference>
<name>A0AA37T5J8_9GAMM</name>
<comment type="function">
    <text evidence="6">Responsible for synthesis of pseudouridine from uracil-2605 in 23S ribosomal RNA.</text>
</comment>
<dbReference type="GO" id="GO:0005829">
    <property type="term" value="C:cytosol"/>
    <property type="evidence" value="ECO:0007669"/>
    <property type="project" value="UniProtKB-ARBA"/>
</dbReference>
<organism evidence="11 12">
    <name type="scientific">Marinibactrum halimedae</name>
    <dbReference type="NCBI Taxonomy" id="1444977"/>
    <lineage>
        <taxon>Bacteria</taxon>
        <taxon>Pseudomonadati</taxon>
        <taxon>Pseudomonadota</taxon>
        <taxon>Gammaproteobacteria</taxon>
        <taxon>Cellvibrionales</taxon>
        <taxon>Cellvibrionaceae</taxon>
        <taxon>Marinibactrum</taxon>
    </lineage>
</organism>
<gene>
    <name evidence="11" type="ORF">GCM10007877_18240</name>
</gene>
<comment type="catalytic activity">
    <reaction evidence="5">
        <text>uridine(2605) in 23S rRNA = pseudouridine(2605) in 23S rRNA</text>
        <dbReference type="Rhea" id="RHEA:42520"/>
        <dbReference type="Rhea" id="RHEA-COMP:10095"/>
        <dbReference type="Rhea" id="RHEA-COMP:10096"/>
        <dbReference type="ChEBI" id="CHEBI:65314"/>
        <dbReference type="ChEBI" id="CHEBI:65315"/>
        <dbReference type="EC" id="5.4.99.22"/>
    </reaction>
</comment>
<dbReference type="InterPro" id="IPR050343">
    <property type="entry name" value="RsuA_PseudoU_synthase"/>
</dbReference>
<dbReference type="InterPro" id="IPR020094">
    <property type="entry name" value="TruA/RsuA/RluB/E/F_N"/>
</dbReference>
<evidence type="ECO:0000256" key="6">
    <source>
        <dbReference type="ARBA" id="ARBA00037383"/>
    </source>
</evidence>
<dbReference type="InterPro" id="IPR002942">
    <property type="entry name" value="S4_RNA-bd"/>
</dbReference>
<evidence type="ECO:0000256" key="7">
    <source>
        <dbReference type="PROSITE-ProRule" id="PRU00182"/>
    </source>
</evidence>
<evidence type="ECO:0000256" key="5">
    <source>
        <dbReference type="ARBA" id="ARBA00036944"/>
    </source>
</evidence>
<evidence type="ECO:0000256" key="9">
    <source>
        <dbReference type="SAM" id="MobiDB-lite"/>
    </source>
</evidence>
<dbReference type="CDD" id="cd02556">
    <property type="entry name" value="PseudoU_synth_RluB"/>
    <property type="match status" value="1"/>
</dbReference>
<comment type="caution">
    <text evidence="11">The sequence shown here is derived from an EMBL/GenBank/DDBJ whole genome shotgun (WGS) entry which is preliminary data.</text>
</comment>
<proteinExistence type="inferred from homology"/>
<keyword evidence="4 8" id="KW-0413">Isomerase</keyword>
<accession>A0AA37T5J8</accession>
<dbReference type="Gene3D" id="3.10.290.10">
    <property type="entry name" value="RNA-binding S4 domain"/>
    <property type="match status" value="1"/>
</dbReference>
<dbReference type="Gene3D" id="3.30.70.580">
    <property type="entry name" value="Pseudouridine synthase I, catalytic domain, N-terminal subdomain"/>
    <property type="match status" value="1"/>
</dbReference>
<comment type="similarity">
    <text evidence="1 8">Belongs to the pseudouridine synthase RsuA family.</text>
</comment>
<dbReference type="FunFam" id="3.10.290.10:FF:000003">
    <property type="entry name" value="Pseudouridine synthase"/>
    <property type="match status" value="1"/>
</dbReference>
<reference evidence="11 12" key="1">
    <citation type="journal article" date="2014" name="Int. J. Syst. Evol. Microbiol.">
        <title>Complete genome sequence of Corynebacterium casei LMG S-19264T (=DSM 44701T), isolated from a smear-ripened cheese.</title>
        <authorList>
            <consortium name="US DOE Joint Genome Institute (JGI-PGF)"/>
            <person name="Walter F."/>
            <person name="Albersmeier A."/>
            <person name="Kalinowski J."/>
            <person name="Ruckert C."/>
        </authorList>
    </citation>
    <scope>NUCLEOTIDE SEQUENCE [LARGE SCALE GENOMIC DNA]</scope>
    <source>
        <strain evidence="11 12">NBRC 110095</strain>
    </source>
</reference>
<feature type="compositionally biased region" description="Basic and acidic residues" evidence="9">
    <location>
        <begin position="254"/>
        <end position="265"/>
    </location>
</feature>
<keyword evidence="3 7" id="KW-0694">RNA-binding</keyword>
<dbReference type="Proteomes" id="UP001156870">
    <property type="component" value="Unassembled WGS sequence"/>
</dbReference>
<dbReference type="InterPro" id="IPR006145">
    <property type="entry name" value="PsdUridine_synth_RsuA/RluA"/>
</dbReference>
<feature type="domain" description="RNA-binding S4" evidence="10">
    <location>
        <begin position="5"/>
        <end position="64"/>
    </location>
</feature>
<evidence type="ECO:0000256" key="2">
    <source>
        <dbReference type="ARBA" id="ARBA00022552"/>
    </source>
</evidence>
<sequence>MVTDEKLQKVLARSGIGSRREMERAIADGRIKVNGAVATLGDRVTGEEKIEVDGRLVTVESTAEAPRVLLYNKPEGEICTRSDPEGRKTVFDRLPKLKRGRWISVGRLDFNTSGLLLFTNDGELANRLMHPSSVIDREYLVRIQGQVDDDMLDRLRKGVTLEDGEARFTDIVEGAGEGQNQWYYCVVMEGRNREVRRLWESQGVRVSRLKRVRYGNIFIPSHVRVGQWIELAPKEISDLCATAGVKAPSKRVMKPAEKQVYERQQRKLRSKGPKR</sequence>
<feature type="compositionally biased region" description="Basic residues" evidence="9">
    <location>
        <begin position="266"/>
        <end position="275"/>
    </location>
</feature>